<sequence length="1436" mass="161294">MFNPTRLKVQLKLSINRLKMLQAKKNSLNQHQRREIATLLEKRKVESARIRVEHIIREDLLMEAMEILELYCDLLLARFGLLEQYKECDPGIAEAVNTIIWAAARTGEVKELSSVRDQLGSKFGKEFLLAAMENTDDVVSPRVLTKLQVSAPDPFLVERYLEEIAKTYDVSWQSDILEHDEDVSDEFVDDDSDDNGGGQAEQEPTVPPTQSTPPPTYDLPDIPSTLPSLKSNTKNTTSTPSTSPPSNKQDDDFDALAKRLEALKRRVKNKEFKATSEALIRKLLERSTPRLDAKLVGVLLLEDMMDIFMAHITRVAEHEAVLEQDLSLVQLVKDAQHERDREDMAALKRSYHAMEILCGTSANHFWVQDTKFDVIITRLFDIFSPTSQGNFNHFAKIFQHFIRRHPCDMLDLIFLQQDNKATFFFDSMLPYIHESPVMDSVLALLFVRDINLETKEKRELAHTRLSELGLLQWLIKAIQMKHHNVTFSDAAGELLIRIIEETSQVDNGHLLLQTLDKPDHGGRELVESFVNLVVNQKPSQSRNLIVKVLRLLVKSGMLTTRASAVSQPVQGPLYSISISCQEMLSQHIPELCSVIANDRQSHSSKQIPLTVYDLDLLDIIYLTLPNIRDKPELIDAIPNAFWRIVVNSFFEKSTSSIYHTLFYRIFCLVIGLQHDPLTLILIRRQKLLTRMIDVYEDKTLQSDTRGYILLMLNYLRLMGDTEPTGTIRRIISDHPRYCEFLATLRSDTIAKIKFNYTWKLDSCPRPPVHIGPSPPVRLPPYSTYTPTLQLTGGLGETDEAHGIDLGSDYAYCMGFDQASRPEDGYETPMGNLSRRTSLHSISSSDSLSSMDTNNNTNGFADLMWGENLDCPLCMEELDIADRNFRPCTCGYQICRFCWHHIKENLNGRCPACRREYSDQMVEFEPISADEITRIKREKKEKERQQKDMEAVNRRHLANMRVVQKNLVYVIGLHPKYATEDVIRSNDYFGQFGKIAKVVINKRNVALPSHVGGSSTSLQPSAAVYVTYQRKEDADKAIQTVDGHSIAGRILRASYGTTKYCTYYLRNMTCPNPSCLYLHEPGEEADTISKEELATGKHRMRDQISTDDDDDDDNDDDDDYNGHRPPSSITHHLSSSTSHHSSPSISSHDFPPVASPTRQHINSPSVMFDQNGDDERSALPATASWAKLGNVSGPSTPVLKSATTPDRALTPDNFGPPLSVAAAASQKQQPQQQPQSPSAMKRKIEKKKRKELQRNRESTTAAAASTTTTATAAKSKSSSTTTTTTTSSSHPSTPTLMATGASNVSPLSSMKSLNDALVNFVLGDAMNQVGWIPSSDDTDDMPVGVSALHPTSKDDEEDEDDDTRQPVTPPTLSTLINTTKADTDTSAFSTLDFLLNAVPTPTYRGSFNPFAHQILRSSGNLFESPMRKTSRFGFAQI</sequence>
<dbReference type="InterPro" id="IPR042277">
    <property type="entry name" value="IST1-like"/>
</dbReference>
<dbReference type="GO" id="GO:0005634">
    <property type="term" value="C:nucleus"/>
    <property type="evidence" value="ECO:0007669"/>
    <property type="project" value="UniProtKB-SubCell"/>
</dbReference>
<feature type="domain" description="RRM" evidence="13">
    <location>
        <begin position="965"/>
        <end position="1057"/>
    </location>
</feature>
<evidence type="ECO:0000256" key="3">
    <source>
        <dbReference type="ARBA" id="ARBA00022723"/>
    </source>
</evidence>
<dbReference type="GO" id="GO:0030014">
    <property type="term" value="C:CCR4-NOT complex"/>
    <property type="evidence" value="ECO:0007669"/>
    <property type="project" value="InterPro"/>
</dbReference>
<feature type="compositionally biased region" description="Acidic residues" evidence="11">
    <location>
        <begin position="1104"/>
        <end position="1118"/>
    </location>
</feature>
<keyword evidence="5 10" id="KW-0862">Zinc</keyword>
<dbReference type="GO" id="GO:0008270">
    <property type="term" value="F:zinc ion binding"/>
    <property type="evidence" value="ECO:0007669"/>
    <property type="project" value="UniProtKB-KW"/>
</dbReference>
<dbReference type="Pfam" id="PF14570">
    <property type="entry name" value="zf-RING_4"/>
    <property type="match status" value="1"/>
</dbReference>
<dbReference type="CDD" id="cd16618">
    <property type="entry name" value="mRING-HC-C4C4_CNOT4"/>
    <property type="match status" value="1"/>
</dbReference>
<dbReference type="InterPro" id="IPR013083">
    <property type="entry name" value="Znf_RING/FYVE/PHD"/>
</dbReference>
<comment type="subcellular location">
    <subcellularLocation>
        <location evidence="1">Nucleus</location>
    </subcellularLocation>
</comment>
<accession>A0A1X2IQT5</accession>
<feature type="domain" description="RING-type" evidence="12">
    <location>
        <begin position="870"/>
        <end position="913"/>
    </location>
</feature>
<evidence type="ECO:0000259" key="14">
    <source>
        <dbReference type="PROSITE" id="PS50103"/>
    </source>
</evidence>
<dbReference type="InterPro" id="IPR000571">
    <property type="entry name" value="Znf_CCCH"/>
</dbReference>
<dbReference type="InterPro" id="IPR012677">
    <property type="entry name" value="Nucleotide-bd_a/b_plait_sf"/>
</dbReference>
<comment type="similarity">
    <text evidence="2">Belongs to the IST1 family.</text>
</comment>
<dbReference type="FunFam" id="1.20.1260.60:FF:000002">
    <property type="entry name" value="Vacuolar protein sorting-associated protein IST1"/>
    <property type="match status" value="1"/>
</dbReference>
<evidence type="ECO:0000256" key="6">
    <source>
        <dbReference type="ARBA" id="ARBA00022884"/>
    </source>
</evidence>
<feature type="region of interest" description="Disordered" evidence="11">
    <location>
        <begin position="1332"/>
        <end position="1370"/>
    </location>
</feature>
<dbReference type="InterPro" id="IPR039515">
    <property type="entry name" value="NOT4_mRING-HC-C4C4"/>
</dbReference>
<dbReference type="Proteomes" id="UP000193560">
    <property type="component" value="Unassembled WGS sequence"/>
</dbReference>
<feature type="compositionally biased region" description="Pro residues" evidence="11">
    <location>
        <begin position="205"/>
        <end position="217"/>
    </location>
</feature>
<keyword evidence="8" id="KW-0539">Nucleus</keyword>
<dbReference type="GO" id="GO:0003723">
    <property type="term" value="F:RNA binding"/>
    <property type="evidence" value="ECO:0007669"/>
    <property type="project" value="UniProtKB-UniRule"/>
</dbReference>
<evidence type="ECO:0000256" key="8">
    <source>
        <dbReference type="ARBA" id="ARBA00023242"/>
    </source>
</evidence>
<evidence type="ECO:0000259" key="12">
    <source>
        <dbReference type="PROSITE" id="PS50089"/>
    </source>
</evidence>
<evidence type="ECO:0000256" key="4">
    <source>
        <dbReference type="ARBA" id="ARBA00022771"/>
    </source>
</evidence>
<feature type="compositionally biased region" description="Basic residues" evidence="11">
    <location>
        <begin position="1239"/>
        <end position="1250"/>
    </location>
</feature>
<dbReference type="InterPro" id="IPR035979">
    <property type="entry name" value="RBD_domain_sf"/>
</dbReference>
<evidence type="ECO:0000313" key="15">
    <source>
        <dbReference type="EMBL" id="ORZ20632.1"/>
    </source>
</evidence>
<dbReference type="GO" id="GO:0004842">
    <property type="term" value="F:ubiquitin-protein transferase activity"/>
    <property type="evidence" value="ECO:0007669"/>
    <property type="project" value="InterPro"/>
</dbReference>
<evidence type="ECO:0000256" key="2">
    <source>
        <dbReference type="ARBA" id="ARBA00005536"/>
    </source>
</evidence>
<dbReference type="PROSITE" id="PS50102">
    <property type="entry name" value="RRM"/>
    <property type="match status" value="1"/>
</dbReference>
<dbReference type="Gene3D" id="3.30.70.330">
    <property type="match status" value="1"/>
</dbReference>
<keyword evidence="7" id="KW-0175">Coiled coil</keyword>
<dbReference type="GO" id="GO:0016567">
    <property type="term" value="P:protein ubiquitination"/>
    <property type="evidence" value="ECO:0007669"/>
    <property type="project" value="TreeGrafter"/>
</dbReference>
<reference evidence="15 16" key="1">
    <citation type="submission" date="2016-07" db="EMBL/GenBank/DDBJ databases">
        <title>Pervasive Adenine N6-methylation of Active Genes in Fungi.</title>
        <authorList>
            <consortium name="DOE Joint Genome Institute"/>
            <person name="Mondo S.J."/>
            <person name="Dannebaum R.O."/>
            <person name="Kuo R.C."/>
            <person name="Labutti K."/>
            <person name="Haridas S."/>
            <person name="Kuo A."/>
            <person name="Salamov A."/>
            <person name="Ahrendt S.R."/>
            <person name="Lipzen A."/>
            <person name="Sullivan W."/>
            <person name="Andreopoulos W.B."/>
            <person name="Clum A."/>
            <person name="Lindquist E."/>
            <person name="Daum C."/>
            <person name="Ramamoorthy G.K."/>
            <person name="Gryganskyi A."/>
            <person name="Culley D."/>
            <person name="Magnuson J.K."/>
            <person name="James T.Y."/>
            <person name="O'Malley M.A."/>
            <person name="Stajich J.E."/>
            <person name="Spatafora J.W."/>
            <person name="Visel A."/>
            <person name="Grigoriev I.V."/>
        </authorList>
    </citation>
    <scope>NUCLEOTIDE SEQUENCE [LARGE SCALE GENOMIC DNA]</scope>
    <source>
        <strain evidence="15 16">NRRL 1336</strain>
    </source>
</reference>
<dbReference type="PROSITE" id="PS50103">
    <property type="entry name" value="ZF_C3H1"/>
    <property type="match status" value="1"/>
</dbReference>
<feature type="compositionally biased region" description="Polar residues" evidence="11">
    <location>
        <begin position="1155"/>
        <end position="1164"/>
    </location>
</feature>
<dbReference type="PANTHER" id="PTHR12603:SF0">
    <property type="entry name" value="CCR4-NOT TRANSCRIPTION COMPLEX SUBUNIT 4"/>
    <property type="match status" value="1"/>
</dbReference>
<evidence type="ECO:0000256" key="7">
    <source>
        <dbReference type="ARBA" id="ARBA00023054"/>
    </source>
</evidence>
<feature type="compositionally biased region" description="Low complexity" evidence="11">
    <location>
        <begin position="1125"/>
        <end position="1147"/>
    </location>
</feature>
<feature type="region of interest" description="Disordered" evidence="11">
    <location>
        <begin position="1187"/>
        <end position="1300"/>
    </location>
</feature>
<dbReference type="Gene3D" id="3.30.40.10">
    <property type="entry name" value="Zinc/RING finger domain, C3HC4 (zinc finger)"/>
    <property type="match status" value="1"/>
</dbReference>
<feature type="compositionally biased region" description="Low complexity" evidence="11">
    <location>
        <begin position="1257"/>
        <end position="1294"/>
    </location>
</feature>
<dbReference type="PANTHER" id="PTHR12603">
    <property type="entry name" value="CCR4-NOT TRANSCRIPTION COMPLEX RELATED"/>
    <property type="match status" value="1"/>
</dbReference>
<feature type="compositionally biased region" description="Low complexity" evidence="11">
    <location>
        <begin position="230"/>
        <end position="247"/>
    </location>
</feature>
<dbReference type="InterPro" id="IPR039780">
    <property type="entry name" value="Mot2"/>
</dbReference>
<comment type="caution">
    <text evidence="15">The sequence shown here is derived from an EMBL/GenBank/DDBJ whole genome shotgun (WGS) entry which is preliminary data.</text>
</comment>
<dbReference type="GO" id="GO:0015031">
    <property type="term" value="P:protein transport"/>
    <property type="evidence" value="ECO:0007669"/>
    <property type="project" value="InterPro"/>
</dbReference>
<dbReference type="InterPro" id="IPR000504">
    <property type="entry name" value="RRM_dom"/>
</dbReference>
<gene>
    <name evidence="15" type="ORF">BCR42DRAFT_370475</name>
</gene>
<dbReference type="OrthoDB" id="1923159at2759"/>
<dbReference type="STRING" id="90262.A0A1X2IQT5"/>
<keyword evidence="6 9" id="KW-0694">RNA-binding</keyword>
<dbReference type="SMART" id="SM00361">
    <property type="entry name" value="RRM_1"/>
    <property type="match status" value="1"/>
</dbReference>
<feature type="zinc finger region" description="C3H1-type" evidence="10">
    <location>
        <begin position="1054"/>
        <end position="1081"/>
    </location>
</feature>
<feature type="compositionally biased region" description="Low complexity" evidence="11">
    <location>
        <begin position="1220"/>
        <end position="1238"/>
    </location>
</feature>
<dbReference type="SMART" id="SM00360">
    <property type="entry name" value="RRM"/>
    <property type="match status" value="1"/>
</dbReference>
<dbReference type="FunFam" id="3.30.40.10:FF:000006">
    <property type="entry name" value="CCR4-NOT transcription complex subunit 4"/>
    <property type="match status" value="1"/>
</dbReference>
<organism evidence="15 16">
    <name type="scientific">Absidia repens</name>
    <dbReference type="NCBI Taxonomy" id="90262"/>
    <lineage>
        <taxon>Eukaryota</taxon>
        <taxon>Fungi</taxon>
        <taxon>Fungi incertae sedis</taxon>
        <taxon>Mucoromycota</taxon>
        <taxon>Mucoromycotina</taxon>
        <taxon>Mucoromycetes</taxon>
        <taxon>Mucorales</taxon>
        <taxon>Cunninghamellaceae</taxon>
        <taxon>Absidia</taxon>
    </lineage>
</organism>
<keyword evidence="3 10" id="KW-0479">Metal-binding</keyword>
<evidence type="ECO:0000256" key="10">
    <source>
        <dbReference type="PROSITE-ProRule" id="PRU00723"/>
    </source>
</evidence>
<dbReference type="InterPro" id="IPR005061">
    <property type="entry name" value="Ist1"/>
</dbReference>
<protein>
    <submittedName>
        <fullName evidence="15">Regulator of Vps4 activity in the MVB pathway-domain-containing protein</fullName>
    </submittedName>
</protein>
<evidence type="ECO:0000259" key="13">
    <source>
        <dbReference type="PROSITE" id="PS50102"/>
    </source>
</evidence>
<keyword evidence="16" id="KW-1185">Reference proteome</keyword>
<dbReference type="PROSITE" id="PS50089">
    <property type="entry name" value="ZF_RING_2"/>
    <property type="match status" value="1"/>
</dbReference>
<dbReference type="Gene3D" id="1.20.1260.60">
    <property type="entry name" value="Vacuolar protein sorting-associated protein Ist1"/>
    <property type="match status" value="1"/>
</dbReference>
<dbReference type="InterPro" id="IPR034261">
    <property type="entry name" value="CNOT4_RRM"/>
</dbReference>
<dbReference type="CDD" id="cd12438">
    <property type="entry name" value="RRM_CNOT4"/>
    <property type="match status" value="1"/>
</dbReference>
<dbReference type="EMBL" id="MCGE01000006">
    <property type="protein sequence ID" value="ORZ20632.1"/>
    <property type="molecule type" value="Genomic_DNA"/>
</dbReference>
<evidence type="ECO:0000313" key="16">
    <source>
        <dbReference type="Proteomes" id="UP000193560"/>
    </source>
</evidence>
<dbReference type="Pfam" id="PF03398">
    <property type="entry name" value="Ist1"/>
    <property type="match status" value="1"/>
</dbReference>
<dbReference type="SUPFAM" id="SSF54928">
    <property type="entry name" value="RNA-binding domain, RBD"/>
    <property type="match status" value="1"/>
</dbReference>
<evidence type="ECO:0000256" key="5">
    <source>
        <dbReference type="ARBA" id="ARBA00022833"/>
    </source>
</evidence>
<feature type="domain" description="C3H1-type" evidence="14">
    <location>
        <begin position="1054"/>
        <end position="1081"/>
    </location>
</feature>
<keyword evidence="4 10" id="KW-0863">Zinc-finger</keyword>
<evidence type="ECO:0000256" key="1">
    <source>
        <dbReference type="ARBA" id="ARBA00004123"/>
    </source>
</evidence>
<dbReference type="InterPro" id="IPR001841">
    <property type="entry name" value="Znf_RING"/>
</dbReference>
<evidence type="ECO:0000256" key="9">
    <source>
        <dbReference type="PROSITE-ProRule" id="PRU00176"/>
    </source>
</evidence>
<name>A0A1X2IQT5_9FUNG</name>
<feature type="region of interest" description="Disordered" evidence="11">
    <location>
        <begin position="1091"/>
        <end position="1175"/>
    </location>
</feature>
<dbReference type="SUPFAM" id="SSF57850">
    <property type="entry name" value="RING/U-box"/>
    <property type="match status" value="1"/>
</dbReference>
<evidence type="ECO:0000256" key="11">
    <source>
        <dbReference type="SAM" id="MobiDB-lite"/>
    </source>
</evidence>
<dbReference type="InterPro" id="IPR003954">
    <property type="entry name" value="RRM_euk-type"/>
</dbReference>
<feature type="region of interest" description="Disordered" evidence="11">
    <location>
        <begin position="186"/>
        <end position="253"/>
    </location>
</feature>
<proteinExistence type="inferred from homology"/>